<evidence type="ECO:0000313" key="16">
    <source>
        <dbReference type="RefSeq" id="XP_030384884.1"/>
    </source>
</evidence>
<evidence type="ECO:0000256" key="13">
    <source>
        <dbReference type="SAM" id="SignalP"/>
    </source>
</evidence>
<dbReference type="RefSeq" id="XP_030384884.1">
    <property type="nucleotide sequence ID" value="XM_030529024.1"/>
</dbReference>
<dbReference type="PANTHER" id="PTHR24276">
    <property type="entry name" value="POLYSERASE-RELATED"/>
    <property type="match status" value="1"/>
</dbReference>
<protein>
    <recommendedName>
        <fullName evidence="11">trypsin</fullName>
        <ecNumber evidence="11">3.4.21.4</ecNumber>
    </recommendedName>
</protein>
<evidence type="ECO:0000256" key="6">
    <source>
        <dbReference type="ARBA" id="ARBA00022801"/>
    </source>
</evidence>
<feature type="domain" description="Peptidase S1" evidence="14">
    <location>
        <begin position="25"/>
        <end position="241"/>
    </location>
</feature>
<keyword evidence="8" id="KW-0865">Zymogen</keyword>
<keyword evidence="4 12" id="KW-0645">Protease</keyword>
<evidence type="ECO:0000256" key="4">
    <source>
        <dbReference type="ARBA" id="ARBA00022670"/>
    </source>
</evidence>
<dbReference type="Proteomes" id="UP000504634">
    <property type="component" value="Unplaced"/>
</dbReference>
<evidence type="ECO:0000256" key="10">
    <source>
        <dbReference type="ARBA" id="ARBA00036320"/>
    </source>
</evidence>
<dbReference type="EC" id="3.4.21.4" evidence="11"/>
<evidence type="ECO:0000256" key="5">
    <source>
        <dbReference type="ARBA" id="ARBA00022729"/>
    </source>
</evidence>
<dbReference type="InterPro" id="IPR050430">
    <property type="entry name" value="Peptidase_S1"/>
</dbReference>
<evidence type="ECO:0000256" key="11">
    <source>
        <dbReference type="ARBA" id="ARBA00038868"/>
    </source>
</evidence>
<keyword evidence="7 12" id="KW-0720">Serine protease</keyword>
<keyword evidence="3" id="KW-0964">Secreted</keyword>
<dbReference type="Gene3D" id="2.40.10.10">
    <property type="entry name" value="Trypsin-like serine proteases"/>
    <property type="match status" value="1"/>
</dbReference>
<feature type="chain" id="PRO_5026667738" description="trypsin" evidence="13">
    <location>
        <begin position="19"/>
        <end position="252"/>
    </location>
</feature>
<reference evidence="16" key="1">
    <citation type="submission" date="2025-08" db="UniProtKB">
        <authorList>
            <consortium name="RefSeq"/>
        </authorList>
    </citation>
    <scope>IDENTIFICATION</scope>
    <source>
        <strain evidence="16">11010-0011.00</strain>
        <tissue evidence="16">Whole body</tissue>
    </source>
</reference>
<accession>A0A6J2U977</accession>
<dbReference type="PROSITE" id="PS50240">
    <property type="entry name" value="TRYPSIN_DOM"/>
    <property type="match status" value="1"/>
</dbReference>
<dbReference type="PROSITE" id="PS00135">
    <property type="entry name" value="TRYPSIN_SER"/>
    <property type="match status" value="1"/>
</dbReference>
<dbReference type="SMART" id="SM00020">
    <property type="entry name" value="Tryp_SPc"/>
    <property type="match status" value="1"/>
</dbReference>
<keyword evidence="6 12" id="KW-0378">Hydrolase</keyword>
<evidence type="ECO:0000256" key="9">
    <source>
        <dbReference type="ARBA" id="ARBA00023157"/>
    </source>
</evidence>
<evidence type="ECO:0000256" key="1">
    <source>
        <dbReference type="ARBA" id="ARBA00004239"/>
    </source>
</evidence>
<comment type="subcellular location">
    <subcellularLocation>
        <location evidence="1">Secreted</location>
        <location evidence="1">Extracellular space</location>
    </subcellularLocation>
</comment>
<sequence length="252" mass="27429">MFLHNCIFLLSTATVLVAYHLPHRIIGGSNTSIKKAPWQVSLQYRGQHFCGGVIYNSNIILTAAHCVAKVSADSVRVRVGSANKERGGRVYSVQEIIAHEQFNSPAYSNDIAVLSLVDHITFNDKVRPIQIAEEEPESDELANVTGWGITENDSLPITLQNVDVRIVSNDVCREKFGYLITDNMICAGREGETSCQGDSGGPLVVNGELVGVVSFGLKFCSSVSVYTNVVALRPWIEEAVAALSLPEHNTIN</sequence>
<dbReference type="InterPro" id="IPR018114">
    <property type="entry name" value="TRYPSIN_HIS"/>
</dbReference>
<comment type="catalytic activity">
    <reaction evidence="10">
        <text>Preferential cleavage: Arg-|-Xaa, Lys-|-Xaa.</text>
        <dbReference type="EC" id="3.4.21.4"/>
    </reaction>
</comment>
<feature type="signal peptide" evidence="13">
    <location>
        <begin position="1"/>
        <end position="18"/>
    </location>
</feature>
<evidence type="ECO:0000256" key="2">
    <source>
        <dbReference type="ARBA" id="ARBA00007664"/>
    </source>
</evidence>
<evidence type="ECO:0000313" key="15">
    <source>
        <dbReference type="Proteomes" id="UP000504634"/>
    </source>
</evidence>
<gene>
    <name evidence="16" type="primary">LOC115632051</name>
</gene>
<proteinExistence type="inferred from homology"/>
<evidence type="ECO:0000256" key="12">
    <source>
        <dbReference type="RuleBase" id="RU363034"/>
    </source>
</evidence>
<organism evidence="15 16">
    <name type="scientific">Drosophila lebanonensis</name>
    <name type="common">Fruit fly</name>
    <name type="synonym">Scaptodrosophila lebanonensis</name>
    <dbReference type="NCBI Taxonomy" id="7225"/>
    <lineage>
        <taxon>Eukaryota</taxon>
        <taxon>Metazoa</taxon>
        <taxon>Ecdysozoa</taxon>
        <taxon>Arthropoda</taxon>
        <taxon>Hexapoda</taxon>
        <taxon>Insecta</taxon>
        <taxon>Pterygota</taxon>
        <taxon>Neoptera</taxon>
        <taxon>Endopterygota</taxon>
        <taxon>Diptera</taxon>
        <taxon>Brachycera</taxon>
        <taxon>Muscomorpha</taxon>
        <taxon>Ephydroidea</taxon>
        <taxon>Drosophilidae</taxon>
        <taxon>Scaptodrosophila</taxon>
    </lineage>
</organism>
<dbReference type="PRINTS" id="PR00722">
    <property type="entry name" value="CHYMOTRYPSIN"/>
</dbReference>
<dbReference type="GeneID" id="115632051"/>
<dbReference type="InterPro" id="IPR001254">
    <property type="entry name" value="Trypsin_dom"/>
</dbReference>
<evidence type="ECO:0000256" key="7">
    <source>
        <dbReference type="ARBA" id="ARBA00022825"/>
    </source>
</evidence>
<keyword evidence="9" id="KW-1015">Disulfide bond</keyword>
<dbReference type="InterPro" id="IPR009003">
    <property type="entry name" value="Peptidase_S1_PA"/>
</dbReference>
<dbReference type="InterPro" id="IPR001314">
    <property type="entry name" value="Peptidase_S1A"/>
</dbReference>
<dbReference type="SUPFAM" id="SSF50494">
    <property type="entry name" value="Trypsin-like serine proteases"/>
    <property type="match status" value="1"/>
</dbReference>
<dbReference type="FunFam" id="2.40.10.10:FF:000047">
    <property type="entry name" value="Trypsin eta"/>
    <property type="match status" value="1"/>
</dbReference>
<name>A0A6J2U977_DROLE</name>
<dbReference type="PROSITE" id="PS00134">
    <property type="entry name" value="TRYPSIN_HIS"/>
    <property type="match status" value="1"/>
</dbReference>
<keyword evidence="15" id="KW-1185">Reference proteome</keyword>
<dbReference type="CDD" id="cd00190">
    <property type="entry name" value="Tryp_SPc"/>
    <property type="match status" value="1"/>
</dbReference>
<dbReference type="OrthoDB" id="10059102at2759"/>
<dbReference type="InterPro" id="IPR033116">
    <property type="entry name" value="TRYPSIN_SER"/>
</dbReference>
<dbReference type="GO" id="GO:0004252">
    <property type="term" value="F:serine-type endopeptidase activity"/>
    <property type="evidence" value="ECO:0007669"/>
    <property type="project" value="UniProtKB-EC"/>
</dbReference>
<dbReference type="GO" id="GO:0016485">
    <property type="term" value="P:protein processing"/>
    <property type="evidence" value="ECO:0007669"/>
    <property type="project" value="UniProtKB-ARBA"/>
</dbReference>
<dbReference type="PANTHER" id="PTHR24276:SF91">
    <property type="entry name" value="AT26814P-RELATED"/>
    <property type="match status" value="1"/>
</dbReference>
<comment type="similarity">
    <text evidence="2">Belongs to the peptidase S1 family.</text>
</comment>
<dbReference type="GO" id="GO:0005576">
    <property type="term" value="C:extracellular region"/>
    <property type="evidence" value="ECO:0007669"/>
    <property type="project" value="UniProtKB-SubCell"/>
</dbReference>
<keyword evidence="5 13" id="KW-0732">Signal</keyword>
<evidence type="ECO:0000256" key="3">
    <source>
        <dbReference type="ARBA" id="ARBA00022525"/>
    </source>
</evidence>
<evidence type="ECO:0000259" key="14">
    <source>
        <dbReference type="PROSITE" id="PS50240"/>
    </source>
</evidence>
<dbReference type="AlphaFoldDB" id="A0A6J2U977"/>
<dbReference type="InterPro" id="IPR043504">
    <property type="entry name" value="Peptidase_S1_PA_chymotrypsin"/>
</dbReference>
<dbReference type="Pfam" id="PF00089">
    <property type="entry name" value="Trypsin"/>
    <property type="match status" value="1"/>
</dbReference>
<evidence type="ECO:0000256" key="8">
    <source>
        <dbReference type="ARBA" id="ARBA00023145"/>
    </source>
</evidence>